<dbReference type="PANTHER" id="PTHR12911">
    <property type="entry name" value="SAD1/UNC-84-LIKE PROTEIN-RELATED"/>
    <property type="match status" value="1"/>
</dbReference>
<dbReference type="Proteomes" id="UP000439903">
    <property type="component" value="Unassembled WGS sequence"/>
</dbReference>
<dbReference type="Gene3D" id="2.60.120.260">
    <property type="entry name" value="Galactose-binding domain-like"/>
    <property type="match status" value="1"/>
</dbReference>
<proteinExistence type="predicted"/>
<keyword evidence="3 6" id="KW-1133">Transmembrane helix</keyword>
<keyword evidence="4 6" id="KW-0472">Membrane</keyword>
<evidence type="ECO:0000259" key="7">
    <source>
        <dbReference type="PROSITE" id="PS51469"/>
    </source>
</evidence>
<feature type="transmembrane region" description="Helical" evidence="6">
    <location>
        <begin position="179"/>
        <end position="198"/>
    </location>
</feature>
<organism evidence="8 9">
    <name type="scientific">Gigaspora margarita</name>
    <dbReference type="NCBI Taxonomy" id="4874"/>
    <lineage>
        <taxon>Eukaryota</taxon>
        <taxon>Fungi</taxon>
        <taxon>Fungi incertae sedis</taxon>
        <taxon>Mucoromycota</taxon>
        <taxon>Glomeromycotina</taxon>
        <taxon>Glomeromycetes</taxon>
        <taxon>Diversisporales</taxon>
        <taxon>Gigasporaceae</taxon>
        <taxon>Gigaspora</taxon>
    </lineage>
</organism>
<comment type="caution">
    <text evidence="8">The sequence shown here is derived from an EMBL/GenBank/DDBJ whole genome shotgun (WGS) entry which is preliminary data.</text>
</comment>
<evidence type="ECO:0000256" key="5">
    <source>
        <dbReference type="SAM" id="MobiDB-lite"/>
    </source>
</evidence>
<evidence type="ECO:0000313" key="8">
    <source>
        <dbReference type="EMBL" id="KAF0458844.1"/>
    </source>
</evidence>
<dbReference type="Pfam" id="PF07738">
    <property type="entry name" value="Sad1_UNC"/>
    <property type="match status" value="1"/>
</dbReference>
<keyword evidence="2 6" id="KW-0812">Transmembrane</keyword>
<dbReference type="AlphaFoldDB" id="A0A8H3XFA3"/>
<dbReference type="OrthoDB" id="2356719at2759"/>
<dbReference type="EMBL" id="WTPW01001070">
    <property type="protein sequence ID" value="KAF0458844.1"/>
    <property type="molecule type" value="Genomic_DNA"/>
</dbReference>
<comment type="subcellular location">
    <subcellularLocation>
        <location evidence="1">Membrane</location>
    </subcellularLocation>
</comment>
<evidence type="ECO:0000256" key="6">
    <source>
        <dbReference type="SAM" id="Phobius"/>
    </source>
</evidence>
<gene>
    <name evidence="8" type="ORF">F8M41_000858</name>
</gene>
<accession>A0A8H3XFA3</accession>
<protein>
    <submittedName>
        <fullName evidence="8">Spindle pole body protein Sad1</fullName>
    </submittedName>
</protein>
<sequence length="527" mass="60190">MKSRLSFVHQMFNKIILLMNPNIIYAAMVATRKQDYGVGQPVSKHDEQGVSDSELPSTQRINKSVTPSTSRRRRANRKSQEKKSVTNNIRKPKTLPVNDQSTAIVPSYIPRTNERSLEDQLIENVNSQTTERPPIIEDVPINNIQQTRQDFFVAMIYAIWIKFISMIANVSVEIRKFLVGHKITLILVIVFILFFILLKSTDDIDDVSIISDNETRQYDDIYDLLMSKIGSMLGPNYGPKTIPPMLDVHMNLEQSIQKVDEMLRKTVPPIVERVLREKYGSIILPDKEQLNEWVMSAAHNLVQEYIKTDIRNMPDFALSSGGARIIHSLTSRPYSEMPNTKFHKMFSLLLYNGYVHGHKPHVAIDGNNQIGNCFAFSGMRGQLAIQLSRTIYITSVSYQHLDRNLALDDTNILSSPARFAVLGIPDEKYLSNSTSKALEVSQGFVRLGEFIYDLEGPPVQIFQVEHKNGSERIPIKSIIFKVNSNWGHDRYTCLYQFKVHGRNVRNVLRQHQKLPDSKTFESTPVVT</sequence>
<evidence type="ECO:0000256" key="3">
    <source>
        <dbReference type="ARBA" id="ARBA00022989"/>
    </source>
</evidence>
<dbReference type="InterPro" id="IPR045119">
    <property type="entry name" value="SUN1-5"/>
</dbReference>
<feature type="region of interest" description="Disordered" evidence="5">
    <location>
        <begin position="38"/>
        <end position="93"/>
    </location>
</feature>
<feature type="compositionally biased region" description="Polar residues" evidence="5">
    <location>
        <begin position="50"/>
        <end position="69"/>
    </location>
</feature>
<feature type="domain" description="SUN" evidence="7">
    <location>
        <begin position="322"/>
        <end position="504"/>
    </location>
</feature>
<feature type="transmembrane region" description="Helical" evidence="6">
    <location>
        <begin position="151"/>
        <end position="172"/>
    </location>
</feature>
<evidence type="ECO:0000256" key="1">
    <source>
        <dbReference type="ARBA" id="ARBA00004370"/>
    </source>
</evidence>
<dbReference type="GO" id="GO:0043495">
    <property type="term" value="F:protein-membrane adaptor activity"/>
    <property type="evidence" value="ECO:0007669"/>
    <property type="project" value="TreeGrafter"/>
</dbReference>
<evidence type="ECO:0000256" key="2">
    <source>
        <dbReference type="ARBA" id="ARBA00022692"/>
    </source>
</evidence>
<dbReference type="GO" id="GO:0034993">
    <property type="term" value="C:meiotic nuclear membrane microtubule tethering complex"/>
    <property type="evidence" value="ECO:0007669"/>
    <property type="project" value="TreeGrafter"/>
</dbReference>
<name>A0A8H3XFA3_GIGMA</name>
<evidence type="ECO:0000313" key="9">
    <source>
        <dbReference type="Proteomes" id="UP000439903"/>
    </source>
</evidence>
<dbReference type="PANTHER" id="PTHR12911:SF8">
    <property type="entry name" value="KLAROID PROTEIN-RELATED"/>
    <property type="match status" value="1"/>
</dbReference>
<keyword evidence="9" id="KW-1185">Reference proteome</keyword>
<reference evidence="8 9" key="1">
    <citation type="journal article" date="2019" name="Environ. Microbiol.">
        <title>At the nexus of three kingdoms: the genome of the mycorrhizal fungus Gigaspora margarita provides insights into plant, endobacterial and fungal interactions.</title>
        <authorList>
            <person name="Venice F."/>
            <person name="Ghignone S."/>
            <person name="Salvioli di Fossalunga A."/>
            <person name="Amselem J."/>
            <person name="Novero M."/>
            <person name="Xianan X."/>
            <person name="Sedzielewska Toro K."/>
            <person name="Morin E."/>
            <person name="Lipzen A."/>
            <person name="Grigoriev I.V."/>
            <person name="Henrissat B."/>
            <person name="Martin F.M."/>
            <person name="Bonfante P."/>
        </authorList>
    </citation>
    <scope>NUCLEOTIDE SEQUENCE [LARGE SCALE GENOMIC DNA]</scope>
    <source>
        <strain evidence="8 9">BEG34</strain>
    </source>
</reference>
<evidence type="ECO:0000256" key="4">
    <source>
        <dbReference type="ARBA" id="ARBA00023136"/>
    </source>
</evidence>
<dbReference type="InterPro" id="IPR012919">
    <property type="entry name" value="SUN_dom"/>
</dbReference>
<dbReference type="PROSITE" id="PS51469">
    <property type="entry name" value="SUN"/>
    <property type="match status" value="1"/>
</dbReference>